<sequence>MPEEVSGGFLGMLRRVDEASERWRPAVGDRLLALLVLAVAVAGSGDRVAGWLPPFAVLPLGAAQAALVAARRRAPTAVLLGSTAVAVFMISAGYPAGSAGAAVPVAAYALAVHADRADPAVPAGHAGHTERLRAAARAAAVLVAVAAPAVAMGLPGSRTRDAGVWPQLTVCLAVAGAWLAGYATRTRRAYIRELRARAARLEREEGERAARAVTEERLRIARELHDIVGHSLSLISIQSEAALRSARTDPGAVPVFLGTISATSRQALAQLRQVLALLRPAGEDELSPQPGLAELPDLVSGLVAAGLPVRLDAQPVSLPPAVGLTVYRIVQEALTNVLKHAGPGITSVTVTVAVTGGPAPAGGSLRVSVRDDGAGSGRTVPAHGLLGMRERVALYGGTLYAGPATGGGFRVDAVLPCPEAAE</sequence>
<evidence type="ECO:0000256" key="5">
    <source>
        <dbReference type="ARBA" id="ARBA00022741"/>
    </source>
</evidence>
<organism evidence="12 13">
    <name type="scientific">Kitasatospora kazusensis</name>
    <dbReference type="NCBI Taxonomy" id="407974"/>
    <lineage>
        <taxon>Bacteria</taxon>
        <taxon>Bacillati</taxon>
        <taxon>Actinomycetota</taxon>
        <taxon>Actinomycetes</taxon>
        <taxon>Kitasatosporales</taxon>
        <taxon>Streptomycetaceae</taxon>
        <taxon>Kitasatospora</taxon>
    </lineage>
</organism>
<proteinExistence type="predicted"/>
<keyword evidence="3" id="KW-0597">Phosphoprotein</keyword>
<evidence type="ECO:0000259" key="11">
    <source>
        <dbReference type="Pfam" id="PF07730"/>
    </source>
</evidence>
<keyword evidence="13" id="KW-1185">Reference proteome</keyword>
<keyword evidence="7" id="KW-0067">ATP-binding</keyword>
<dbReference type="EMBL" id="BAAANT010000019">
    <property type="protein sequence ID" value="GAA2146251.1"/>
    <property type="molecule type" value="Genomic_DNA"/>
</dbReference>
<dbReference type="PANTHER" id="PTHR24421:SF10">
    <property type="entry name" value="NITRATE_NITRITE SENSOR PROTEIN NARQ"/>
    <property type="match status" value="1"/>
</dbReference>
<comment type="catalytic activity">
    <reaction evidence="1">
        <text>ATP + protein L-histidine = ADP + protein N-phospho-L-histidine.</text>
        <dbReference type="EC" id="2.7.13.3"/>
    </reaction>
</comment>
<dbReference type="InterPro" id="IPR036890">
    <property type="entry name" value="HATPase_C_sf"/>
</dbReference>
<comment type="caution">
    <text evidence="12">The sequence shown here is derived from an EMBL/GenBank/DDBJ whole genome shotgun (WGS) entry which is preliminary data.</text>
</comment>
<evidence type="ECO:0000256" key="3">
    <source>
        <dbReference type="ARBA" id="ARBA00022553"/>
    </source>
</evidence>
<name>A0ABP5LKX4_9ACTN</name>
<evidence type="ECO:0000256" key="7">
    <source>
        <dbReference type="ARBA" id="ARBA00022840"/>
    </source>
</evidence>
<evidence type="ECO:0000256" key="8">
    <source>
        <dbReference type="ARBA" id="ARBA00023012"/>
    </source>
</evidence>
<feature type="transmembrane region" description="Helical" evidence="9">
    <location>
        <begin position="164"/>
        <end position="183"/>
    </location>
</feature>
<keyword evidence="5" id="KW-0547">Nucleotide-binding</keyword>
<feature type="domain" description="Histidine kinase/HSP90-like ATPase" evidence="10">
    <location>
        <begin position="325"/>
        <end position="417"/>
    </location>
</feature>
<keyword evidence="6" id="KW-0418">Kinase</keyword>
<dbReference type="Gene3D" id="1.20.5.1930">
    <property type="match status" value="1"/>
</dbReference>
<dbReference type="Gene3D" id="3.30.565.10">
    <property type="entry name" value="Histidine kinase-like ATPase, C-terminal domain"/>
    <property type="match status" value="1"/>
</dbReference>
<feature type="transmembrane region" description="Helical" evidence="9">
    <location>
        <begin position="77"/>
        <end position="96"/>
    </location>
</feature>
<evidence type="ECO:0000256" key="1">
    <source>
        <dbReference type="ARBA" id="ARBA00000085"/>
    </source>
</evidence>
<dbReference type="InterPro" id="IPR003594">
    <property type="entry name" value="HATPase_dom"/>
</dbReference>
<keyword evidence="9" id="KW-0812">Transmembrane</keyword>
<evidence type="ECO:0000256" key="9">
    <source>
        <dbReference type="SAM" id="Phobius"/>
    </source>
</evidence>
<keyword evidence="4" id="KW-0808">Transferase</keyword>
<keyword evidence="9" id="KW-0472">Membrane</keyword>
<evidence type="ECO:0000256" key="2">
    <source>
        <dbReference type="ARBA" id="ARBA00012438"/>
    </source>
</evidence>
<dbReference type="CDD" id="cd16917">
    <property type="entry name" value="HATPase_UhpB-NarQ-NarX-like"/>
    <property type="match status" value="1"/>
</dbReference>
<dbReference type="Proteomes" id="UP001422759">
    <property type="component" value="Unassembled WGS sequence"/>
</dbReference>
<evidence type="ECO:0000313" key="12">
    <source>
        <dbReference type="EMBL" id="GAA2146251.1"/>
    </source>
</evidence>
<evidence type="ECO:0000313" key="13">
    <source>
        <dbReference type="Proteomes" id="UP001422759"/>
    </source>
</evidence>
<dbReference type="Pfam" id="PF07730">
    <property type="entry name" value="HisKA_3"/>
    <property type="match status" value="1"/>
</dbReference>
<keyword evidence="8" id="KW-0902">Two-component regulatory system</keyword>
<dbReference type="EC" id="2.7.13.3" evidence="2"/>
<evidence type="ECO:0000256" key="4">
    <source>
        <dbReference type="ARBA" id="ARBA00022679"/>
    </source>
</evidence>
<dbReference type="Pfam" id="PF02518">
    <property type="entry name" value="HATPase_c"/>
    <property type="match status" value="1"/>
</dbReference>
<feature type="transmembrane region" description="Helical" evidence="9">
    <location>
        <begin position="51"/>
        <end position="70"/>
    </location>
</feature>
<reference evidence="13" key="1">
    <citation type="journal article" date="2019" name="Int. J. Syst. Evol. Microbiol.">
        <title>The Global Catalogue of Microorganisms (GCM) 10K type strain sequencing project: providing services to taxonomists for standard genome sequencing and annotation.</title>
        <authorList>
            <consortium name="The Broad Institute Genomics Platform"/>
            <consortium name="The Broad Institute Genome Sequencing Center for Infectious Disease"/>
            <person name="Wu L."/>
            <person name="Ma J."/>
        </authorList>
    </citation>
    <scope>NUCLEOTIDE SEQUENCE [LARGE SCALE GENOMIC DNA]</scope>
    <source>
        <strain evidence="13">JCM 14560</strain>
    </source>
</reference>
<dbReference type="InterPro" id="IPR011712">
    <property type="entry name" value="Sig_transdc_His_kin_sub3_dim/P"/>
</dbReference>
<evidence type="ECO:0000256" key="6">
    <source>
        <dbReference type="ARBA" id="ARBA00022777"/>
    </source>
</evidence>
<protein>
    <recommendedName>
        <fullName evidence="2">histidine kinase</fullName>
        <ecNumber evidence="2">2.7.13.3</ecNumber>
    </recommendedName>
</protein>
<gene>
    <name evidence="12" type="ORF">GCM10009760_35840</name>
</gene>
<dbReference type="SUPFAM" id="SSF55874">
    <property type="entry name" value="ATPase domain of HSP90 chaperone/DNA topoisomerase II/histidine kinase"/>
    <property type="match status" value="1"/>
</dbReference>
<dbReference type="InterPro" id="IPR050482">
    <property type="entry name" value="Sensor_HK_TwoCompSys"/>
</dbReference>
<dbReference type="PANTHER" id="PTHR24421">
    <property type="entry name" value="NITRATE/NITRITE SENSOR PROTEIN NARX-RELATED"/>
    <property type="match status" value="1"/>
</dbReference>
<feature type="domain" description="Signal transduction histidine kinase subgroup 3 dimerisation and phosphoacceptor" evidence="11">
    <location>
        <begin position="216"/>
        <end position="282"/>
    </location>
</feature>
<accession>A0ABP5LKX4</accession>
<keyword evidence="9" id="KW-1133">Transmembrane helix</keyword>
<evidence type="ECO:0000259" key="10">
    <source>
        <dbReference type="Pfam" id="PF02518"/>
    </source>
</evidence>